<evidence type="ECO:0000313" key="2">
    <source>
        <dbReference type="Proteomes" id="UP000288805"/>
    </source>
</evidence>
<comment type="caution">
    <text evidence="1">The sequence shown here is derived from an EMBL/GenBank/DDBJ whole genome shotgun (WGS) entry which is preliminary data.</text>
</comment>
<reference evidence="1 2" key="1">
    <citation type="journal article" date="2018" name="PLoS Genet.">
        <title>Population sequencing reveals clonal diversity and ancestral inbreeding in the grapevine cultivar Chardonnay.</title>
        <authorList>
            <person name="Roach M.J."/>
            <person name="Johnson D.L."/>
            <person name="Bohlmann J."/>
            <person name="van Vuuren H.J."/>
            <person name="Jones S.J."/>
            <person name="Pretorius I.S."/>
            <person name="Schmidt S.A."/>
            <person name="Borneman A.R."/>
        </authorList>
    </citation>
    <scope>NUCLEOTIDE SEQUENCE [LARGE SCALE GENOMIC DNA]</scope>
    <source>
        <strain evidence="2">cv. Chardonnay</strain>
        <tissue evidence="1">Leaf</tissue>
    </source>
</reference>
<gene>
    <name evidence="1" type="ORF">CK203_089996</name>
</gene>
<dbReference type="AlphaFoldDB" id="A0A438BSH1"/>
<protein>
    <submittedName>
        <fullName evidence="1">Uncharacterized protein</fullName>
    </submittedName>
</protein>
<accession>A0A438BSH1</accession>
<proteinExistence type="predicted"/>
<sequence>MTNLFLGYDFMGFVDGTYRCPLADDPKYKNWIRQDGLLLFAIQIVVIGPMGPLVSRYRNVEEVWNKLKTTYICQQIQYSDGWSNCTLSPREIVVRTLNGLTNHYKEHKAALHARESPIVGKKGMNEINSPEWLQSVVAAIRRSFYPGRQTPCDSQSTCGEGESVLRRLCFPQDSCDFLTILKQIRLLHRKMTTESDNVVVTELAPVATPTMAQVPAMPTAVPISVSPG</sequence>
<name>A0A438BSH1_VITVI</name>
<organism evidence="1 2">
    <name type="scientific">Vitis vinifera</name>
    <name type="common">Grape</name>
    <dbReference type="NCBI Taxonomy" id="29760"/>
    <lineage>
        <taxon>Eukaryota</taxon>
        <taxon>Viridiplantae</taxon>
        <taxon>Streptophyta</taxon>
        <taxon>Embryophyta</taxon>
        <taxon>Tracheophyta</taxon>
        <taxon>Spermatophyta</taxon>
        <taxon>Magnoliopsida</taxon>
        <taxon>eudicotyledons</taxon>
        <taxon>Gunneridae</taxon>
        <taxon>Pentapetalae</taxon>
        <taxon>rosids</taxon>
        <taxon>Vitales</taxon>
        <taxon>Vitaceae</taxon>
        <taxon>Viteae</taxon>
        <taxon>Vitis</taxon>
    </lineage>
</organism>
<dbReference type="Proteomes" id="UP000288805">
    <property type="component" value="Unassembled WGS sequence"/>
</dbReference>
<dbReference type="EMBL" id="QGNW01002643">
    <property type="protein sequence ID" value="RVW13909.1"/>
    <property type="molecule type" value="Genomic_DNA"/>
</dbReference>
<evidence type="ECO:0000313" key="1">
    <source>
        <dbReference type="EMBL" id="RVW13909.1"/>
    </source>
</evidence>